<evidence type="ECO:0000256" key="7">
    <source>
        <dbReference type="ARBA" id="ARBA00023242"/>
    </source>
</evidence>
<dbReference type="GO" id="GO:0032797">
    <property type="term" value="C:SMN complex"/>
    <property type="evidence" value="ECO:0007669"/>
    <property type="project" value="TreeGrafter"/>
</dbReference>
<evidence type="ECO:0000256" key="5">
    <source>
        <dbReference type="ARBA" id="ARBA00022664"/>
    </source>
</evidence>
<gene>
    <name evidence="14" type="primary">GEMIN6</name>
    <name evidence="15 17" type="synonym">Gemin6</name>
</gene>
<dbReference type="GeneID" id="109685245"/>
<dbReference type="InterPro" id="IPR047575">
    <property type="entry name" value="Sm"/>
</dbReference>
<dbReference type="GO" id="GO:0097504">
    <property type="term" value="C:Gemini of Cajal bodies"/>
    <property type="evidence" value="ECO:0007669"/>
    <property type="project" value="UniProtKB-SubCell"/>
</dbReference>
<comment type="subunit">
    <text evidence="10">Part of the core SMN complex that contains SMN1, GEMIN2/SIP1, DDX20/GEMIN3, GEMIN4, GEMIN5, GEMIN6, GEMIN7, GEMIN8 and STRAP/UNRIP. Part of the SMN-Sm complex that contains SMN1, GEMIN2/SIP1, DDX20/GEMIN3, GEMIN4, GEMIN5, GEMIN6, GEMIN7, GEMIN8, STRAP/UNRIP and the Sm proteins SNRPB, SNRPD1, SNRPD2, SNRPD3, SNRPE, SNRPF and SNRPG. Interacts with GEMIN7; the interaction is direct. Interacts with GEMIN8; the interaction is direct. Interacts with SNRPB, SNRPD2, SNRPD3 and SNRPE; the interaction is direct.</text>
</comment>
<evidence type="ECO:0000313" key="17">
    <source>
        <dbReference type="RefSeq" id="XP_020017571.1"/>
    </source>
</evidence>
<dbReference type="PANTHER" id="PTHR14710">
    <property type="entry name" value="GEM-ASSOCIATED PROTEIN 6"/>
    <property type="match status" value="1"/>
</dbReference>
<keyword evidence="5" id="KW-0507">mRNA processing</keyword>
<keyword evidence="3" id="KW-0963">Cytoplasm</keyword>
<evidence type="ECO:0000256" key="9">
    <source>
        <dbReference type="ARBA" id="ARBA00059373"/>
    </source>
</evidence>
<dbReference type="RefSeq" id="XP_020017571.1">
    <property type="nucleotide sequence ID" value="XM_020161982.1"/>
</dbReference>
<dbReference type="OrthoDB" id="77463at2759"/>
<evidence type="ECO:0000256" key="6">
    <source>
        <dbReference type="ARBA" id="ARBA00023187"/>
    </source>
</evidence>
<dbReference type="CTD" id="79833"/>
<evidence type="ECO:0000256" key="10">
    <source>
        <dbReference type="ARBA" id="ARBA00065613"/>
    </source>
</evidence>
<dbReference type="EMBL" id="GFFW01003962">
    <property type="protein sequence ID" value="JAV40826.1"/>
    <property type="molecule type" value="Transcribed_RNA"/>
</dbReference>
<dbReference type="Pfam" id="PF20417">
    <property type="entry name" value="Gemin6_C"/>
    <property type="match status" value="1"/>
</dbReference>
<evidence type="ECO:0000256" key="2">
    <source>
        <dbReference type="ARBA" id="ARBA00004642"/>
    </source>
</evidence>
<evidence type="ECO:0000313" key="15">
    <source>
        <dbReference type="Ensembl" id="ENSCCNP00000022569.1"/>
    </source>
</evidence>
<dbReference type="FunFam" id="2.30.30.100:FF:000038">
    <property type="entry name" value="Gem-associated protein 6"/>
    <property type="match status" value="1"/>
</dbReference>
<dbReference type="PROSITE" id="PS52002">
    <property type="entry name" value="SM"/>
    <property type="match status" value="1"/>
</dbReference>
<protein>
    <recommendedName>
        <fullName evidence="11">Gem-associated protein 6</fullName>
    </recommendedName>
</protein>
<dbReference type="Gene3D" id="2.30.30.100">
    <property type="match status" value="1"/>
</dbReference>
<reference evidence="15" key="2">
    <citation type="submission" date="2023-09" db="UniProtKB">
        <authorList>
            <consortium name="Ensembl"/>
        </authorList>
    </citation>
    <scope>IDENTIFICATION</scope>
</reference>
<dbReference type="GO" id="GO:0000387">
    <property type="term" value="P:spliceosomal snRNP assembly"/>
    <property type="evidence" value="ECO:0007669"/>
    <property type="project" value="TreeGrafter"/>
</dbReference>
<dbReference type="GO" id="GO:0000245">
    <property type="term" value="P:spliceosomal complex assembly"/>
    <property type="evidence" value="ECO:0007669"/>
    <property type="project" value="InterPro"/>
</dbReference>
<accession>A0A250YB88</accession>
<dbReference type="PROSITE" id="PS52001">
    <property type="entry name" value="AD"/>
    <property type="match status" value="1"/>
</dbReference>
<evidence type="ECO:0000256" key="1">
    <source>
        <dbReference type="ARBA" id="ARBA00004496"/>
    </source>
</evidence>
<evidence type="ECO:0000259" key="12">
    <source>
        <dbReference type="PROSITE" id="PS52001"/>
    </source>
</evidence>
<dbReference type="InterPro" id="IPR009422">
    <property type="entry name" value="Gemin6"/>
</dbReference>
<keyword evidence="16" id="KW-1185">Reference proteome</keyword>
<dbReference type="GO" id="GO:0003723">
    <property type="term" value="F:RNA binding"/>
    <property type="evidence" value="ECO:0007669"/>
    <property type="project" value="InterPro"/>
</dbReference>
<dbReference type="Ensembl" id="ENSCCNT00000028892.1">
    <property type="protein sequence ID" value="ENSCCNP00000022572.1"/>
    <property type="gene ID" value="ENSCCNG00000022191.1"/>
</dbReference>
<reference evidence="17" key="3">
    <citation type="submission" date="2025-04" db="UniProtKB">
        <authorList>
            <consortium name="RefSeq"/>
        </authorList>
    </citation>
    <scope>IDENTIFICATION</scope>
    <source>
        <tissue evidence="17">Leukocyte</tissue>
    </source>
</reference>
<evidence type="ECO:0000256" key="8">
    <source>
        <dbReference type="ARBA" id="ARBA00034695"/>
    </source>
</evidence>
<dbReference type="PANTHER" id="PTHR14710:SF2">
    <property type="entry name" value="GEM-ASSOCIATED PROTEIN 6"/>
    <property type="match status" value="1"/>
</dbReference>
<comment type="function">
    <text evidence="9">The SMN complex catalyzes the assembly of small nuclear ribonucleoproteins (snRNPs), the building blocks of the spliceosome, and thereby plays an important role in the splicing of cellular pre-mRNAs. Most spliceosomal snRNPs contain a common set of Sm proteins SNRPB, SNRPD1, SNRPD2, SNRPD3, SNRPE, SNRPF and SNRPG that assemble in a heptameric protein ring on the Sm site of the small nuclear RNA to form the core snRNP (Sm core). In the cytosol, the Sm proteins SNRPD1, SNRPD2, SNRPE, SNRPF and SNRPG are trapped in an inactive 6S pICln-Sm complex by the chaperone CLNS1A that controls the assembly of the core snRNP. To assemble core snRNPs, the SMN complex accepts the trapped 5Sm proteins from CLNS1A forming an intermediate. Binding of snRNA inside 5Sm triggers eviction of the SMN complex, thereby allowing binding of SNRPD3 and SNRPB to complete assembly of the core snRNP.</text>
</comment>
<evidence type="ECO:0000256" key="4">
    <source>
        <dbReference type="ARBA" id="ARBA00022553"/>
    </source>
</evidence>
<sequence>MSEWTKKSPLEWKGYVYKEVRVIASEKKEYKGWFLTADPVSANIVLVNFLEDGSLSVTGVMGHSVQTVETVNEGDHKVREKLMHLFISGDCQGHSPEDLEKRKNSLKKWLEKNHIPVTEQGDSPRTLCVAGVLTIDPPYDPENCSSSNEIILSRVQDLIQRHLEAFQLEVKDYGHTD</sequence>
<dbReference type="InterPro" id="IPR047574">
    <property type="entry name" value="AD"/>
</dbReference>
<proteinExistence type="predicted"/>
<dbReference type="Ensembl" id="ENSCCNT00000028889.1">
    <property type="protein sequence ID" value="ENSCCNP00000022569.1"/>
    <property type="gene ID" value="ENSCCNG00000022191.1"/>
</dbReference>
<feature type="domain" description="AD" evidence="12">
    <location>
        <begin position="69"/>
        <end position="167"/>
    </location>
</feature>
<evidence type="ECO:0000259" key="13">
    <source>
        <dbReference type="PROSITE" id="PS52002"/>
    </source>
</evidence>
<dbReference type="Pfam" id="PF06372">
    <property type="entry name" value="Gemin6"/>
    <property type="match status" value="1"/>
</dbReference>
<feature type="domain" description="Sm" evidence="13">
    <location>
        <begin position="7"/>
        <end position="74"/>
    </location>
</feature>
<dbReference type="InterPro" id="IPR046857">
    <property type="entry name" value="Gemin6_Sm-like_dom"/>
</dbReference>
<name>A0A250YB88_CASCN</name>
<keyword evidence="6" id="KW-0508">mRNA splicing</keyword>
<dbReference type="KEGG" id="ccan:109685245"/>
<evidence type="ECO:0000256" key="3">
    <source>
        <dbReference type="ARBA" id="ARBA00022490"/>
    </source>
</evidence>
<evidence type="ECO:0000313" key="16">
    <source>
        <dbReference type="Proteomes" id="UP001732720"/>
    </source>
</evidence>
<dbReference type="AlphaFoldDB" id="A0A250YB88"/>
<evidence type="ECO:0000313" key="14">
    <source>
        <dbReference type="EMBL" id="JAV40826.1"/>
    </source>
</evidence>
<organism evidence="14">
    <name type="scientific">Castor canadensis</name>
    <name type="common">American beaver</name>
    <dbReference type="NCBI Taxonomy" id="51338"/>
    <lineage>
        <taxon>Eukaryota</taxon>
        <taxon>Metazoa</taxon>
        <taxon>Chordata</taxon>
        <taxon>Craniata</taxon>
        <taxon>Vertebrata</taxon>
        <taxon>Euteleostomi</taxon>
        <taxon>Mammalia</taxon>
        <taxon>Eutheria</taxon>
        <taxon>Euarchontoglires</taxon>
        <taxon>Glires</taxon>
        <taxon>Rodentia</taxon>
        <taxon>Castorimorpha</taxon>
        <taxon>Castoridae</taxon>
        <taxon>Castor</taxon>
    </lineage>
</organism>
<keyword evidence="4" id="KW-0597">Phosphoprotein</keyword>
<comment type="subcellular location">
    <subcellularLocation>
        <location evidence="1">Cytoplasm</location>
    </subcellularLocation>
    <subcellularLocation>
        <location evidence="8">Nucleus</location>
        <location evidence="8">Gem</location>
    </subcellularLocation>
    <subcellularLocation>
        <location evidence="2">Nucleus</location>
        <location evidence="2">Nucleoplasm</location>
    </subcellularLocation>
</comment>
<reference evidence="14" key="1">
    <citation type="journal article" date="2017" name="G3 (Bethesda)">
        <title>De Novo Genome and Transcriptome Assembly of the Canadian Beaver (Castor canadensis).</title>
        <authorList>
            <person name="Lok S."/>
            <person name="Paton T.A."/>
            <person name="Wang Z."/>
            <person name="Kaur G."/>
            <person name="Walker S."/>
            <person name="Yuen R.K."/>
            <person name="Sung W.W."/>
            <person name="Whitney J."/>
            <person name="Buchanan J.A."/>
            <person name="Trost B."/>
            <person name="Singh N."/>
            <person name="Apresto B."/>
            <person name="Chen N."/>
            <person name="Coole M."/>
            <person name="Dawson T.J."/>
            <person name="Ho K.Y."/>
            <person name="Hu Z."/>
            <person name="Pullenayegum S."/>
            <person name="Samler K."/>
            <person name="Shipstone A."/>
            <person name="Tsoi F."/>
            <person name="Wang T."/>
            <person name="Pereira S.L."/>
            <person name="Rostami P."/>
            <person name="Ryan C.A."/>
            <person name="Tong A.H."/>
            <person name="Ng K."/>
            <person name="Sundaravadanam Y."/>
            <person name="Simpson J.T."/>
            <person name="Lim B.K."/>
            <person name="Engstrom M.D."/>
            <person name="Dutton C.J."/>
            <person name="Kerr K.C."/>
            <person name="Franke M."/>
            <person name="Rapley W."/>
            <person name="Wintle R.F."/>
            <person name="Scherer S.W."/>
        </authorList>
    </citation>
    <scope>NUCLEOTIDE SEQUENCE</scope>
    <source>
        <strain evidence="14">Ward</strain>
        <tissue evidence="14">Leukocyte</tissue>
    </source>
</reference>
<evidence type="ECO:0000256" key="11">
    <source>
        <dbReference type="ARBA" id="ARBA00067670"/>
    </source>
</evidence>
<dbReference type="CDD" id="cd11676">
    <property type="entry name" value="Gemin6"/>
    <property type="match status" value="1"/>
</dbReference>
<keyword evidence="7" id="KW-0539">Nucleus</keyword>
<dbReference type="Proteomes" id="UP001732720">
    <property type="component" value="Chromosome 12"/>
</dbReference>
<dbReference type="InterPro" id="IPR046856">
    <property type="entry name" value="Gemin6_C"/>
</dbReference>